<dbReference type="PANTHER" id="PTHR11040:SF211">
    <property type="entry name" value="ZINC TRANSPORTER ZIP11"/>
    <property type="match status" value="1"/>
</dbReference>
<dbReference type="GO" id="GO:0005385">
    <property type="term" value="F:zinc ion transmembrane transporter activity"/>
    <property type="evidence" value="ECO:0007669"/>
    <property type="project" value="TreeGrafter"/>
</dbReference>
<feature type="transmembrane region" description="Helical" evidence="12">
    <location>
        <begin position="251"/>
        <end position="272"/>
    </location>
</feature>
<evidence type="ECO:0000256" key="9">
    <source>
        <dbReference type="ARBA" id="ARBA00042540"/>
    </source>
</evidence>
<evidence type="ECO:0000256" key="10">
    <source>
        <dbReference type="ARBA" id="ARBA00042973"/>
    </source>
</evidence>
<evidence type="ECO:0000256" key="11">
    <source>
        <dbReference type="SAM" id="MobiDB-lite"/>
    </source>
</evidence>
<feature type="compositionally biased region" description="Polar residues" evidence="11">
    <location>
        <begin position="136"/>
        <end position="147"/>
    </location>
</feature>
<accession>A0A147BQB8</accession>
<evidence type="ECO:0000256" key="2">
    <source>
        <dbReference type="ARBA" id="ARBA00006939"/>
    </source>
</evidence>
<keyword evidence="5" id="KW-0862">Zinc</keyword>
<feature type="transmembrane region" description="Helical" evidence="12">
    <location>
        <begin position="79"/>
        <end position="98"/>
    </location>
</feature>
<keyword evidence="3" id="KW-1003">Cell membrane</keyword>
<dbReference type="PANTHER" id="PTHR11040">
    <property type="entry name" value="ZINC/IRON TRANSPORTER"/>
    <property type="match status" value="1"/>
</dbReference>
<protein>
    <recommendedName>
        <fullName evidence="8">Zinc transporter ZIP11</fullName>
    </recommendedName>
    <alternativeName>
        <fullName evidence="9">Solute carrier family 39 member 11</fullName>
    </alternativeName>
    <alternativeName>
        <fullName evidence="10">Zrt- and Irt-like protein 11</fullName>
    </alternativeName>
</protein>
<feature type="transmembrane region" description="Helical" evidence="12">
    <location>
        <begin position="183"/>
        <end position="208"/>
    </location>
</feature>
<evidence type="ECO:0000313" key="13">
    <source>
        <dbReference type="EMBL" id="JAR92944.1"/>
    </source>
</evidence>
<organism evidence="13">
    <name type="scientific">Ixodes ricinus</name>
    <name type="common">Common tick</name>
    <name type="synonym">Acarus ricinus</name>
    <dbReference type="NCBI Taxonomy" id="34613"/>
    <lineage>
        <taxon>Eukaryota</taxon>
        <taxon>Metazoa</taxon>
        <taxon>Ecdysozoa</taxon>
        <taxon>Arthropoda</taxon>
        <taxon>Chelicerata</taxon>
        <taxon>Arachnida</taxon>
        <taxon>Acari</taxon>
        <taxon>Parasitiformes</taxon>
        <taxon>Ixodida</taxon>
        <taxon>Ixodoidea</taxon>
        <taxon>Ixodidae</taxon>
        <taxon>Ixodinae</taxon>
        <taxon>Ixodes</taxon>
    </lineage>
</organism>
<evidence type="ECO:0000256" key="3">
    <source>
        <dbReference type="ARBA" id="ARBA00022475"/>
    </source>
</evidence>
<sequence length="331" mass="34943">MIAGLSPLSQAILGTLFTWGLTAAGAALVFVLNSTRRKVLDGSLGFAAGVMLAASFWSLLAPAIEIAETSGYYGQDGRFAFVPVALGFLLGALFVYAMDKLIPSYDGHKADLALAMQVEKRAQLKRRVSSDDESTTTHTNGYSSAGSKVQLRKPALTTTRVSLDPERLPHPDSRESVQRWKRILLLVVAVTVHNIPEGLAVGVGFGAAGSSEHSTFESARNLALGIGIQNFPEGLAVSLPLRGAGFSRWKAFWYGQLSGVVEPLAGVLGCLAVTMAQPILPYALAFAAGAMVYVVVDDIVPEAQACSNGRLASWTTILGFVVMMALDVGLG</sequence>
<feature type="transmembrane region" description="Helical" evidence="12">
    <location>
        <begin position="279"/>
        <end position="296"/>
    </location>
</feature>
<evidence type="ECO:0000256" key="8">
    <source>
        <dbReference type="ARBA" id="ARBA00040593"/>
    </source>
</evidence>
<dbReference type="AlphaFoldDB" id="A0A147BQB8"/>
<evidence type="ECO:0000256" key="4">
    <source>
        <dbReference type="ARBA" id="ARBA00022692"/>
    </source>
</evidence>
<dbReference type="Pfam" id="PF02535">
    <property type="entry name" value="Zip"/>
    <property type="match status" value="1"/>
</dbReference>
<keyword evidence="4 12" id="KW-0812">Transmembrane</keyword>
<dbReference type="InterPro" id="IPR003689">
    <property type="entry name" value="ZIP"/>
</dbReference>
<comment type="subcellular location">
    <subcellularLocation>
        <location evidence="1">Cell membrane</location>
        <topology evidence="1">Multi-pass membrane protein</topology>
    </subcellularLocation>
</comment>
<reference evidence="13" key="1">
    <citation type="journal article" date="2018" name="PLoS Negl. Trop. Dis.">
        <title>Sialome diversity of ticks revealed by RNAseq of single tick salivary glands.</title>
        <authorList>
            <person name="Perner J."/>
            <person name="Kropackova S."/>
            <person name="Kopacek P."/>
            <person name="Ribeiro J.M."/>
        </authorList>
    </citation>
    <scope>NUCLEOTIDE SEQUENCE</scope>
    <source>
        <strain evidence="13">Siblings of single egg batch collected in Ceske Budejovice</strain>
        <tissue evidence="13">Salivary glands</tissue>
    </source>
</reference>
<name>A0A147BQB8_IXORI</name>
<dbReference type="EMBL" id="GEGO01002460">
    <property type="protein sequence ID" value="JAR92944.1"/>
    <property type="molecule type" value="Transcribed_RNA"/>
</dbReference>
<evidence type="ECO:0000256" key="6">
    <source>
        <dbReference type="ARBA" id="ARBA00022989"/>
    </source>
</evidence>
<evidence type="ECO:0000256" key="5">
    <source>
        <dbReference type="ARBA" id="ARBA00022833"/>
    </source>
</evidence>
<feature type="region of interest" description="Disordered" evidence="11">
    <location>
        <begin position="125"/>
        <end position="153"/>
    </location>
</feature>
<comment type="similarity">
    <text evidence="2">Belongs to the ZIP transporter (TC 2.A.5) family.</text>
</comment>
<evidence type="ECO:0000256" key="12">
    <source>
        <dbReference type="SAM" id="Phobius"/>
    </source>
</evidence>
<feature type="transmembrane region" description="Helical" evidence="12">
    <location>
        <begin position="12"/>
        <end position="32"/>
    </location>
</feature>
<evidence type="ECO:0000256" key="7">
    <source>
        <dbReference type="ARBA" id="ARBA00023136"/>
    </source>
</evidence>
<keyword evidence="6 12" id="KW-1133">Transmembrane helix</keyword>
<feature type="transmembrane region" description="Helical" evidence="12">
    <location>
        <begin position="44"/>
        <end position="67"/>
    </location>
</feature>
<evidence type="ECO:0000256" key="1">
    <source>
        <dbReference type="ARBA" id="ARBA00004651"/>
    </source>
</evidence>
<proteinExistence type="inferred from homology"/>
<dbReference type="GO" id="GO:0005886">
    <property type="term" value="C:plasma membrane"/>
    <property type="evidence" value="ECO:0007669"/>
    <property type="project" value="UniProtKB-SubCell"/>
</dbReference>
<feature type="transmembrane region" description="Helical" evidence="12">
    <location>
        <begin position="311"/>
        <end position="330"/>
    </location>
</feature>
<keyword evidence="7 12" id="KW-0472">Membrane</keyword>